<dbReference type="InterPro" id="IPR004588">
    <property type="entry name" value="IspG_bac-typ"/>
</dbReference>
<feature type="binding site" evidence="7">
    <location>
        <position position="300"/>
    </location>
    <ligand>
        <name>[4Fe-4S] cluster</name>
        <dbReference type="ChEBI" id="CHEBI:49883"/>
    </ligand>
</feature>
<gene>
    <name evidence="7" type="primary">ispG</name>
    <name evidence="10" type="ORF">COV72_06350</name>
</gene>
<evidence type="ECO:0000256" key="2">
    <source>
        <dbReference type="ARBA" id="ARBA00022723"/>
    </source>
</evidence>
<dbReference type="Gene3D" id="3.20.20.20">
    <property type="entry name" value="Dihydropteroate synthase-like"/>
    <property type="match status" value="1"/>
</dbReference>
<dbReference type="GO" id="GO:0051539">
    <property type="term" value="F:4 iron, 4 sulfur cluster binding"/>
    <property type="evidence" value="ECO:0007669"/>
    <property type="project" value="UniProtKB-UniRule"/>
</dbReference>
<dbReference type="PANTHER" id="PTHR30454:SF0">
    <property type="entry name" value="4-HYDROXY-3-METHYLBUT-2-EN-1-YL DIPHOSPHATE SYNTHASE (FERREDOXIN), CHLOROPLASTIC"/>
    <property type="match status" value="1"/>
</dbReference>
<evidence type="ECO:0000256" key="7">
    <source>
        <dbReference type="HAMAP-Rule" id="MF_00159"/>
    </source>
</evidence>
<dbReference type="InterPro" id="IPR058579">
    <property type="entry name" value="IspG_C"/>
</dbReference>
<sequence>MNITRRSSKEIKIGNVKIGAGHPIAIQSMAKVDTRNIAAVSSQIKQMQKCGCEVVRVAVKDKDAACAIRRIKSKINIPLVADIHFNYELALFSIENGADKIRLNPGNIYKKDQVSKIAAMANKAGIPIRVGVNSGSMRKYSPNVEGMVKSALSYINMLEDFGFYNIVVSLKASSVSETIEAYRKFAKKSRYPLHLGITATGTTEEGRIKSAIGIGALLADGIGDTIRVSLTADPLEEIEAAKEILKALNLRSFGPEIISCPTCGRCEVDLINMVKKLEGKLSTASSQLSTRPIKLAVMGCEVNGPGEARAADFGIAFGKTSGVLFRDKKIVKRIKKAEAIKEIFKELKNYGKN</sequence>
<dbReference type="GO" id="GO:0005506">
    <property type="term" value="F:iron ion binding"/>
    <property type="evidence" value="ECO:0007669"/>
    <property type="project" value="InterPro"/>
</dbReference>
<evidence type="ECO:0000256" key="3">
    <source>
        <dbReference type="ARBA" id="ARBA00023002"/>
    </source>
</evidence>
<comment type="pathway">
    <text evidence="7">Isoprenoid biosynthesis; isopentenyl diphosphate biosynthesis via DXP pathway; isopentenyl diphosphate from 1-deoxy-D-xylulose 5-phosphate: step 5/6.</text>
</comment>
<dbReference type="HAMAP" id="MF_00159">
    <property type="entry name" value="IspG"/>
    <property type="match status" value="1"/>
</dbReference>
<dbReference type="UniPathway" id="UPA00056">
    <property type="reaction ID" value="UER00096"/>
</dbReference>
<accession>A0A2H0LZ09</accession>
<comment type="function">
    <text evidence="7">Converts 2C-methyl-D-erythritol 2,4-cyclodiphosphate (ME-2,4cPP) into 1-hydroxy-2-methyl-2-(E)-butenyl 4-diphosphate.</text>
</comment>
<feature type="binding site" evidence="7">
    <location>
        <position position="260"/>
    </location>
    <ligand>
        <name>[4Fe-4S] cluster</name>
        <dbReference type="ChEBI" id="CHEBI:49883"/>
    </ligand>
</feature>
<dbReference type="GO" id="GO:0019288">
    <property type="term" value="P:isopentenyl diphosphate biosynthetic process, methylerythritol 4-phosphate pathway"/>
    <property type="evidence" value="ECO:0007669"/>
    <property type="project" value="UniProtKB-UniRule"/>
</dbReference>
<dbReference type="GO" id="GO:0046429">
    <property type="term" value="F:4-hydroxy-3-methylbut-2-en-1-yl diphosphate synthase activity (ferredoxin)"/>
    <property type="evidence" value="ECO:0007669"/>
    <property type="project" value="UniProtKB-UniRule"/>
</dbReference>
<dbReference type="Pfam" id="PF04551">
    <property type="entry name" value="GcpE"/>
    <property type="match status" value="1"/>
</dbReference>
<evidence type="ECO:0000256" key="6">
    <source>
        <dbReference type="ARBA" id="ARBA00023229"/>
    </source>
</evidence>
<dbReference type="GO" id="GO:0016114">
    <property type="term" value="P:terpenoid biosynthetic process"/>
    <property type="evidence" value="ECO:0007669"/>
    <property type="project" value="InterPro"/>
</dbReference>
<feature type="binding site" evidence="7">
    <location>
        <position position="307"/>
    </location>
    <ligand>
        <name>[4Fe-4S] cluster</name>
        <dbReference type="ChEBI" id="CHEBI:49883"/>
    </ligand>
</feature>
<dbReference type="Gene3D" id="3.30.413.10">
    <property type="entry name" value="Sulfite Reductase Hemoprotein, domain 1"/>
    <property type="match status" value="1"/>
</dbReference>
<dbReference type="GO" id="GO:0141197">
    <property type="term" value="F:4-hydroxy-3-methylbut-2-enyl-diphosphate synthase activity (flavodoxin)"/>
    <property type="evidence" value="ECO:0007669"/>
    <property type="project" value="UniProtKB-EC"/>
</dbReference>
<keyword evidence="4 7" id="KW-0408">Iron</keyword>
<dbReference type="PIRSF" id="PIRSF004640">
    <property type="entry name" value="IspG"/>
    <property type="match status" value="1"/>
</dbReference>
<dbReference type="SUPFAM" id="SSF56014">
    <property type="entry name" value="Nitrite and sulphite reductase 4Fe-4S domain-like"/>
    <property type="match status" value="1"/>
</dbReference>
<reference evidence="10 11" key="1">
    <citation type="submission" date="2017-09" db="EMBL/GenBank/DDBJ databases">
        <title>Depth-based differentiation of microbial function through sediment-hosted aquifers and enrichment of novel symbionts in the deep terrestrial subsurface.</title>
        <authorList>
            <person name="Probst A.J."/>
            <person name="Ladd B."/>
            <person name="Jarett J.K."/>
            <person name="Geller-Mcgrath D.E."/>
            <person name="Sieber C.M."/>
            <person name="Emerson J.B."/>
            <person name="Anantharaman K."/>
            <person name="Thomas B.C."/>
            <person name="Malmstrom R."/>
            <person name="Stieglmeier M."/>
            <person name="Klingl A."/>
            <person name="Woyke T."/>
            <person name="Ryan C.M."/>
            <person name="Banfield J.F."/>
        </authorList>
    </citation>
    <scope>NUCLEOTIDE SEQUENCE [LARGE SCALE GENOMIC DNA]</scope>
    <source>
        <strain evidence="10">CG11_big_fil_rev_8_21_14_0_20_42_13</strain>
    </source>
</reference>
<dbReference type="EMBL" id="PCWA01000084">
    <property type="protein sequence ID" value="PIQ88894.1"/>
    <property type="molecule type" value="Genomic_DNA"/>
</dbReference>
<keyword evidence="5 7" id="KW-0411">Iron-sulfur</keyword>
<evidence type="ECO:0000313" key="11">
    <source>
        <dbReference type="Proteomes" id="UP000229641"/>
    </source>
</evidence>
<dbReference type="EC" id="1.17.7.3" evidence="7"/>
<evidence type="ECO:0000256" key="1">
    <source>
        <dbReference type="ARBA" id="ARBA00022485"/>
    </source>
</evidence>
<proteinExistence type="inferred from homology"/>
<evidence type="ECO:0000313" key="10">
    <source>
        <dbReference type="EMBL" id="PIQ88894.1"/>
    </source>
</evidence>
<dbReference type="SUPFAM" id="SSF51717">
    <property type="entry name" value="Dihydropteroate synthetase-like"/>
    <property type="match status" value="1"/>
</dbReference>
<comment type="similarity">
    <text evidence="7">Belongs to the IspG family.</text>
</comment>
<feature type="domain" description="IspG C-terminal" evidence="9">
    <location>
        <begin position="256"/>
        <end position="348"/>
    </location>
</feature>
<dbReference type="Pfam" id="PF26540">
    <property type="entry name" value="GcpE_C"/>
    <property type="match status" value="1"/>
</dbReference>
<keyword evidence="3 7" id="KW-0560">Oxidoreductase</keyword>
<evidence type="ECO:0000259" key="9">
    <source>
        <dbReference type="Pfam" id="PF26540"/>
    </source>
</evidence>
<feature type="binding site" evidence="7">
    <location>
        <position position="263"/>
    </location>
    <ligand>
        <name>[4Fe-4S] cluster</name>
        <dbReference type="ChEBI" id="CHEBI:49883"/>
    </ligand>
</feature>
<dbReference type="InterPro" id="IPR045854">
    <property type="entry name" value="NO2/SO3_Rdtase_4Fe4S_sf"/>
</dbReference>
<dbReference type="InterPro" id="IPR016425">
    <property type="entry name" value="IspG_bac"/>
</dbReference>
<name>A0A2H0LZ09_9BACT</name>
<protein>
    <recommendedName>
        <fullName evidence="7">4-hydroxy-3-methylbut-2-en-1-yl diphosphate synthase (flavodoxin)</fullName>
        <ecNumber evidence="7">1.17.7.3</ecNumber>
    </recommendedName>
    <alternativeName>
        <fullName evidence="7">1-hydroxy-2-methyl-2-(E)-butenyl 4-diphosphate synthase</fullName>
    </alternativeName>
</protein>
<keyword evidence="6 7" id="KW-0414">Isoprene biosynthesis</keyword>
<evidence type="ECO:0000256" key="4">
    <source>
        <dbReference type="ARBA" id="ARBA00023004"/>
    </source>
</evidence>
<organism evidence="10 11">
    <name type="scientific">Candidatus Ghiorseimicrobium undicola</name>
    <dbReference type="NCBI Taxonomy" id="1974746"/>
    <lineage>
        <taxon>Bacteria</taxon>
        <taxon>Pseudomonadati</taxon>
        <taxon>Candidatus Omnitrophota</taxon>
        <taxon>Candidatus Ghiorseimicrobium</taxon>
    </lineage>
</organism>
<dbReference type="AlphaFoldDB" id="A0A2H0LZ09"/>
<dbReference type="NCBIfam" id="TIGR00612">
    <property type="entry name" value="ispG_gcpE"/>
    <property type="match status" value="1"/>
</dbReference>
<dbReference type="InterPro" id="IPR058578">
    <property type="entry name" value="IspG_TIM"/>
</dbReference>
<dbReference type="InterPro" id="IPR011005">
    <property type="entry name" value="Dihydropteroate_synth-like_sf"/>
</dbReference>
<keyword evidence="1 7" id="KW-0004">4Fe-4S</keyword>
<feature type="domain" description="IspG TIM-barrel" evidence="8">
    <location>
        <begin position="9"/>
        <end position="241"/>
    </location>
</feature>
<dbReference type="Proteomes" id="UP000229641">
    <property type="component" value="Unassembled WGS sequence"/>
</dbReference>
<dbReference type="NCBIfam" id="NF001540">
    <property type="entry name" value="PRK00366.1"/>
    <property type="match status" value="1"/>
</dbReference>
<comment type="catalytic activity">
    <reaction evidence="7">
        <text>(2E)-4-hydroxy-3-methylbut-2-enyl diphosphate + oxidized [flavodoxin] + H2O + 2 H(+) = 2-C-methyl-D-erythritol 2,4-cyclic diphosphate + reduced [flavodoxin]</text>
        <dbReference type="Rhea" id="RHEA:43604"/>
        <dbReference type="Rhea" id="RHEA-COMP:10622"/>
        <dbReference type="Rhea" id="RHEA-COMP:10623"/>
        <dbReference type="ChEBI" id="CHEBI:15377"/>
        <dbReference type="ChEBI" id="CHEBI:15378"/>
        <dbReference type="ChEBI" id="CHEBI:57618"/>
        <dbReference type="ChEBI" id="CHEBI:58210"/>
        <dbReference type="ChEBI" id="CHEBI:58483"/>
        <dbReference type="ChEBI" id="CHEBI:128753"/>
        <dbReference type="EC" id="1.17.7.3"/>
    </reaction>
</comment>
<keyword evidence="2 7" id="KW-0479">Metal-binding</keyword>
<dbReference type="FunFam" id="3.20.20.20:FF:000001">
    <property type="entry name" value="4-hydroxy-3-methylbut-2-en-1-yl diphosphate synthase (flavodoxin)"/>
    <property type="match status" value="1"/>
</dbReference>
<comment type="cofactor">
    <cofactor evidence="7">
        <name>[4Fe-4S] cluster</name>
        <dbReference type="ChEBI" id="CHEBI:49883"/>
    </cofactor>
    <text evidence="7">Binds 1 [4Fe-4S] cluster.</text>
</comment>
<comment type="caution">
    <text evidence="10">The sequence shown here is derived from an EMBL/GenBank/DDBJ whole genome shotgun (WGS) entry which is preliminary data.</text>
</comment>
<evidence type="ECO:0000256" key="5">
    <source>
        <dbReference type="ARBA" id="ARBA00023014"/>
    </source>
</evidence>
<evidence type="ECO:0000259" key="8">
    <source>
        <dbReference type="Pfam" id="PF04551"/>
    </source>
</evidence>
<dbReference type="PANTHER" id="PTHR30454">
    <property type="entry name" value="4-HYDROXY-3-METHYLBUT-2-EN-1-YL DIPHOSPHATE SYNTHASE"/>
    <property type="match status" value="1"/>
</dbReference>